<organism evidence="9 10">
    <name type="scientific">Cyclopterus lumpus</name>
    <name type="common">Lumpsucker</name>
    <dbReference type="NCBI Taxonomy" id="8103"/>
    <lineage>
        <taxon>Eukaryota</taxon>
        <taxon>Metazoa</taxon>
        <taxon>Chordata</taxon>
        <taxon>Craniata</taxon>
        <taxon>Vertebrata</taxon>
        <taxon>Euteleostomi</taxon>
        <taxon>Actinopterygii</taxon>
        <taxon>Neopterygii</taxon>
        <taxon>Teleostei</taxon>
        <taxon>Neoteleostei</taxon>
        <taxon>Acanthomorphata</taxon>
        <taxon>Eupercaria</taxon>
        <taxon>Perciformes</taxon>
        <taxon>Cottioidei</taxon>
        <taxon>Cottales</taxon>
        <taxon>Cyclopteridae</taxon>
        <taxon>Cyclopterus</taxon>
    </lineage>
</organism>
<dbReference type="Proteomes" id="UP000694565">
    <property type="component" value="Unplaced"/>
</dbReference>
<dbReference type="InterPro" id="IPR050633">
    <property type="entry name" value="Neuropilin_MCO_CoagFactor"/>
</dbReference>
<evidence type="ECO:0000256" key="2">
    <source>
        <dbReference type="ARBA" id="ARBA00022692"/>
    </source>
</evidence>
<dbReference type="GO" id="GO:0007411">
    <property type="term" value="P:axon guidance"/>
    <property type="evidence" value="ECO:0007669"/>
    <property type="project" value="TreeGrafter"/>
</dbReference>
<dbReference type="GO" id="GO:0045211">
    <property type="term" value="C:postsynaptic membrane"/>
    <property type="evidence" value="ECO:0007669"/>
    <property type="project" value="TreeGrafter"/>
</dbReference>
<keyword evidence="2" id="KW-0812">Transmembrane</keyword>
<protein>
    <submittedName>
        <fullName evidence="9">Neuropilin 2a</fullName>
    </submittedName>
</protein>
<feature type="signal peptide" evidence="7">
    <location>
        <begin position="1"/>
        <end position="23"/>
    </location>
</feature>
<dbReference type="CDD" id="cd00041">
    <property type="entry name" value="CUB"/>
    <property type="match status" value="1"/>
</dbReference>
<proteinExistence type="predicted"/>
<evidence type="ECO:0000259" key="8">
    <source>
        <dbReference type="PROSITE" id="PS01180"/>
    </source>
</evidence>
<feature type="disulfide bond" evidence="6">
    <location>
        <begin position="40"/>
        <end position="67"/>
    </location>
</feature>
<dbReference type="PROSITE" id="PS01180">
    <property type="entry name" value="CUB"/>
    <property type="match status" value="1"/>
</dbReference>
<evidence type="ECO:0000256" key="7">
    <source>
        <dbReference type="SAM" id="SignalP"/>
    </source>
</evidence>
<dbReference type="GeneTree" id="ENSGT00940000155270"/>
<dbReference type="InterPro" id="IPR035914">
    <property type="entry name" value="Sperma_CUB_dom_sf"/>
</dbReference>
<sequence>MPHCVCVCVCAHAKYMFLRGCACELMCLPCLWEITQMPECGGVFDATEAGYITSPGYPLEYPPHQNCHWIITAPEASQRIVLNFNPHFEIERLDCKYDFIEIRDGTSENADVLGRHCSNIAPAPIISSGSSLQIRFVSDYAHQGAGFSLRYEIFKTGEAPGTGGPAYKQKLKREEGGKSTFKPPECMRGMLA</sequence>
<keyword evidence="4" id="KW-0472">Membrane</keyword>
<dbReference type="InterPro" id="IPR000859">
    <property type="entry name" value="CUB_dom"/>
</dbReference>
<evidence type="ECO:0000313" key="10">
    <source>
        <dbReference type="Proteomes" id="UP000694565"/>
    </source>
</evidence>
<dbReference type="PANTHER" id="PTHR46806">
    <property type="entry name" value="F5/8 TYPE C DOMAIN-CONTAINING PROTEIN"/>
    <property type="match status" value="1"/>
</dbReference>
<dbReference type="GO" id="GO:0017154">
    <property type="term" value="F:semaphorin receptor activity"/>
    <property type="evidence" value="ECO:0007669"/>
    <property type="project" value="TreeGrafter"/>
</dbReference>
<dbReference type="SMART" id="SM00042">
    <property type="entry name" value="CUB"/>
    <property type="match status" value="1"/>
</dbReference>
<comment type="caution">
    <text evidence="6">Lacks conserved residue(s) required for the propagation of feature annotation.</text>
</comment>
<accession>A0A8C3G3F7</accession>
<dbReference type="GO" id="GO:0098978">
    <property type="term" value="C:glutamatergic synapse"/>
    <property type="evidence" value="ECO:0007669"/>
    <property type="project" value="TreeGrafter"/>
</dbReference>
<reference evidence="9" key="2">
    <citation type="submission" date="2025-09" db="UniProtKB">
        <authorList>
            <consortium name="Ensembl"/>
        </authorList>
    </citation>
    <scope>IDENTIFICATION</scope>
</reference>
<keyword evidence="7" id="KW-0732">Signal</keyword>
<keyword evidence="3" id="KW-1133">Transmembrane helix</keyword>
<evidence type="ECO:0000256" key="4">
    <source>
        <dbReference type="ARBA" id="ARBA00023136"/>
    </source>
</evidence>
<dbReference type="Pfam" id="PF00431">
    <property type="entry name" value="CUB"/>
    <property type="match status" value="1"/>
</dbReference>
<comment type="subcellular location">
    <subcellularLocation>
        <location evidence="1">Membrane</location>
        <topology evidence="1">Single-pass type I membrane protein</topology>
    </subcellularLocation>
</comment>
<keyword evidence="5 6" id="KW-1015">Disulfide bond</keyword>
<evidence type="ECO:0000256" key="3">
    <source>
        <dbReference type="ARBA" id="ARBA00022989"/>
    </source>
</evidence>
<dbReference type="Gene3D" id="2.60.120.290">
    <property type="entry name" value="Spermadhesin, CUB domain"/>
    <property type="match status" value="1"/>
</dbReference>
<feature type="chain" id="PRO_5034837719" evidence="7">
    <location>
        <begin position="24"/>
        <end position="192"/>
    </location>
</feature>
<evidence type="ECO:0000256" key="5">
    <source>
        <dbReference type="ARBA" id="ARBA00023157"/>
    </source>
</evidence>
<name>A0A8C3G3F7_CYCLU</name>
<dbReference type="GO" id="GO:0030424">
    <property type="term" value="C:axon"/>
    <property type="evidence" value="ECO:0007669"/>
    <property type="project" value="TreeGrafter"/>
</dbReference>
<dbReference type="Ensembl" id="ENSCLMT00005033005.1">
    <property type="protein sequence ID" value="ENSCLMP00005031643.1"/>
    <property type="gene ID" value="ENSCLMG00005014713.1"/>
</dbReference>
<keyword evidence="10" id="KW-1185">Reference proteome</keyword>
<dbReference type="FunFam" id="2.60.120.290:FF:000010">
    <property type="entry name" value="Neuropilin"/>
    <property type="match status" value="1"/>
</dbReference>
<evidence type="ECO:0000256" key="1">
    <source>
        <dbReference type="ARBA" id="ARBA00004479"/>
    </source>
</evidence>
<evidence type="ECO:0000313" key="9">
    <source>
        <dbReference type="Ensembl" id="ENSCLMP00005031643.1"/>
    </source>
</evidence>
<dbReference type="SUPFAM" id="SSF49854">
    <property type="entry name" value="Spermadhesin, CUB domain"/>
    <property type="match status" value="1"/>
</dbReference>
<dbReference type="AlphaFoldDB" id="A0A8C3G3F7"/>
<reference evidence="9" key="1">
    <citation type="submission" date="2025-08" db="UniProtKB">
        <authorList>
            <consortium name="Ensembl"/>
        </authorList>
    </citation>
    <scope>IDENTIFICATION</scope>
</reference>
<feature type="domain" description="CUB" evidence="8">
    <location>
        <begin position="40"/>
        <end position="154"/>
    </location>
</feature>
<evidence type="ECO:0000256" key="6">
    <source>
        <dbReference type="PROSITE-ProRule" id="PRU00059"/>
    </source>
</evidence>
<dbReference type="PANTHER" id="PTHR46806:SF2">
    <property type="entry name" value="NEUROPILIN-2"/>
    <property type="match status" value="1"/>
</dbReference>